<organism evidence="13 14">
    <name type="scientific">Fundulus heteroclitus</name>
    <name type="common">Killifish</name>
    <name type="synonym">Mummichog</name>
    <dbReference type="NCBI Taxonomy" id="8078"/>
    <lineage>
        <taxon>Eukaryota</taxon>
        <taxon>Metazoa</taxon>
        <taxon>Chordata</taxon>
        <taxon>Craniata</taxon>
        <taxon>Vertebrata</taxon>
        <taxon>Euteleostomi</taxon>
        <taxon>Actinopterygii</taxon>
        <taxon>Neopterygii</taxon>
        <taxon>Teleostei</taxon>
        <taxon>Neoteleostei</taxon>
        <taxon>Acanthomorphata</taxon>
        <taxon>Ovalentaria</taxon>
        <taxon>Atherinomorphae</taxon>
        <taxon>Cyprinodontiformes</taxon>
        <taxon>Fundulidae</taxon>
        <taxon>Fundulus</taxon>
    </lineage>
</organism>
<reference evidence="13" key="2">
    <citation type="submission" date="2025-09" db="UniProtKB">
        <authorList>
            <consortium name="Ensembl"/>
        </authorList>
    </citation>
    <scope>IDENTIFICATION</scope>
</reference>
<comment type="subcellular location">
    <subcellularLocation>
        <location evidence="1">Secreted</location>
    </subcellularLocation>
</comment>
<dbReference type="AlphaFoldDB" id="A0A3Q2QUK3"/>
<keyword evidence="7 10" id="KW-0339">Growth factor</keyword>
<keyword evidence="4" id="KW-0964">Secreted</keyword>
<dbReference type="Gene3D" id="2.10.90.10">
    <property type="entry name" value="Cystine-knot cytokines"/>
    <property type="match status" value="1"/>
</dbReference>
<evidence type="ECO:0000256" key="2">
    <source>
        <dbReference type="ARBA" id="ARBA00009832"/>
    </source>
</evidence>
<dbReference type="GO" id="GO:0045595">
    <property type="term" value="P:regulation of cell differentiation"/>
    <property type="evidence" value="ECO:0007669"/>
    <property type="project" value="UniProtKB-ARBA"/>
</dbReference>
<dbReference type="InterPro" id="IPR001839">
    <property type="entry name" value="TGF-b_C"/>
</dbReference>
<evidence type="ECO:0000256" key="11">
    <source>
        <dbReference type="SAM" id="MobiDB-lite"/>
    </source>
</evidence>
<dbReference type="GO" id="GO:0030971">
    <property type="term" value="F:receptor tyrosine kinase binding"/>
    <property type="evidence" value="ECO:0007669"/>
    <property type="project" value="InterPro"/>
</dbReference>
<dbReference type="Pfam" id="PF00019">
    <property type="entry name" value="TGF_beta"/>
    <property type="match status" value="1"/>
</dbReference>
<feature type="region of interest" description="Disordered" evidence="11">
    <location>
        <begin position="92"/>
        <end position="137"/>
    </location>
</feature>
<sequence>MTTCARGCKRAHAAGRLPDPCCREILRGPGVLDAACASSAASVFVGFRQTTRLGLRVAPCPSVGLKWTMKLWDSLTTCLILLSAVGSSSLLRSRQQQPAPAERREGAPESPLEVPPVQIRLISPDITPAETAGRRDTGGKYTIEELIQSDRNVMDFIKVVIRRVRRSSSAEPPSTSFSSHLSENWSSRTRHRRERRKGAKLRRSKERRRENKGEMSRKSGRRGGVGRGQGCVLRQIQLNVTDLGLGYKSSEEMIFRYCSGPCRKSETNYDKILFNLVNKRKLPAKETPLQACCRPIAFDDDLSFLDDNLIYHTVRKHSARKCGCV</sequence>
<dbReference type="PANTHER" id="PTHR12173:SF1">
    <property type="entry name" value="GLIAL CELL LINE-DERIVED NEUROTROPHIC FACTOR"/>
    <property type="match status" value="1"/>
</dbReference>
<accession>A0A3Q2QUK3</accession>
<name>A0A3Q2QUK3_FUNHE</name>
<dbReference type="GO" id="GO:0090190">
    <property type="term" value="P:positive regulation of branching involved in ureteric bud morphogenesis"/>
    <property type="evidence" value="ECO:0007669"/>
    <property type="project" value="TreeGrafter"/>
</dbReference>
<dbReference type="GO" id="GO:0007422">
    <property type="term" value="P:peripheral nervous system development"/>
    <property type="evidence" value="ECO:0007669"/>
    <property type="project" value="TreeGrafter"/>
</dbReference>
<evidence type="ECO:0000256" key="10">
    <source>
        <dbReference type="RuleBase" id="RU000354"/>
    </source>
</evidence>
<dbReference type="SUPFAM" id="SSF57501">
    <property type="entry name" value="Cystine-knot cytokines"/>
    <property type="match status" value="1"/>
</dbReference>
<dbReference type="Ensembl" id="ENSFHET00000022550.1">
    <property type="protein sequence ID" value="ENSFHEP00000030757.1"/>
    <property type="gene ID" value="ENSFHEG00000016237.1"/>
</dbReference>
<evidence type="ECO:0000256" key="3">
    <source>
        <dbReference type="ARBA" id="ARBA00015922"/>
    </source>
</evidence>
<dbReference type="GO" id="GO:0008083">
    <property type="term" value="F:growth factor activity"/>
    <property type="evidence" value="ECO:0007669"/>
    <property type="project" value="UniProtKB-KW"/>
</dbReference>
<feature type="compositionally biased region" description="Basic and acidic residues" evidence="11">
    <location>
        <begin position="207"/>
        <end position="217"/>
    </location>
</feature>
<evidence type="ECO:0000256" key="5">
    <source>
        <dbReference type="ARBA" id="ARBA00022685"/>
    </source>
</evidence>
<dbReference type="Proteomes" id="UP000265000">
    <property type="component" value="Unplaced"/>
</dbReference>
<proteinExistence type="inferred from homology"/>
<evidence type="ECO:0000256" key="1">
    <source>
        <dbReference type="ARBA" id="ARBA00004613"/>
    </source>
</evidence>
<evidence type="ECO:0000313" key="13">
    <source>
        <dbReference type="Ensembl" id="ENSFHEP00000030757.1"/>
    </source>
</evidence>
<feature type="region of interest" description="Disordered" evidence="11">
    <location>
        <begin position="168"/>
        <end position="227"/>
    </location>
</feature>
<feature type="compositionally biased region" description="Low complexity" evidence="11">
    <location>
        <begin position="168"/>
        <end position="179"/>
    </location>
</feature>
<dbReference type="SMART" id="SM00204">
    <property type="entry name" value="TGFB"/>
    <property type="match status" value="1"/>
</dbReference>
<dbReference type="InterPro" id="IPR029034">
    <property type="entry name" value="Cystine-knot_cytokine"/>
</dbReference>
<evidence type="ECO:0000256" key="4">
    <source>
        <dbReference type="ARBA" id="ARBA00022525"/>
    </source>
</evidence>
<keyword evidence="5" id="KW-0165">Cleavage on pair of basic residues</keyword>
<feature type="compositionally biased region" description="Basic residues" evidence="11">
    <location>
        <begin position="188"/>
        <end position="206"/>
    </location>
</feature>
<evidence type="ECO:0000259" key="12">
    <source>
        <dbReference type="PROSITE" id="PS51362"/>
    </source>
</evidence>
<keyword evidence="14" id="KW-1185">Reference proteome</keyword>
<evidence type="ECO:0000256" key="9">
    <source>
        <dbReference type="ARBA" id="ARBA00023180"/>
    </source>
</evidence>
<dbReference type="GO" id="GO:0043524">
    <property type="term" value="P:negative regulation of neuron apoptotic process"/>
    <property type="evidence" value="ECO:0007669"/>
    <property type="project" value="TreeGrafter"/>
</dbReference>
<evidence type="ECO:0000313" key="14">
    <source>
        <dbReference type="Proteomes" id="UP000265000"/>
    </source>
</evidence>
<evidence type="ECO:0000256" key="7">
    <source>
        <dbReference type="ARBA" id="ARBA00023030"/>
    </source>
</evidence>
<keyword evidence="8" id="KW-1015">Disulfide bond</keyword>
<dbReference type="STRING" id="8078.ENSFHEP00000030757"/>
<dbReference type="GO" id="GO:0030116">
    <property type="term" value="F:glial cell-derived neurotrophic factor receptor binding"/>
    <property type="evidence" value="ECO:0007669"/>
    <property type="project" value="InterPro"/>
</dbReference>
<dbReference type="GeneTree" id="ENSGT00950000182993"/>
<keyword evidence="9" id="KW-0325">Glycoprotein</keyword>
<comment type="similarity">
    <text evidence="2">Belongs to the TGF-beta family. GDNF subfamily.</text>
</comment>
<dbReference type="GO" id="GO:0048513">
    <property type="term" value="P:animal organ development"/>
    <property type="evidence" value="ECO:0007669"/>
    <property type="project" value="UniProtKB-ARBA"/>
</dbReference>
<feature type="domain" description="TGF-beta family profile" evidence="12">
    <location>
        <begin position="207"/>
        <end position="325"/>
    </location>
</feature>
<dbReference type="PANTHER" id="PTHR12173">
    <property type="entry name" value="GDNF SUBFAMILY OF TGF-BETA FAMILY"/>
    <property type="match status" value="1"/>
</dbReference>
<dbReference type="FunFam" id="2.10.90.10:FF:000015">
    <property type="entry name" value="Glial cell line-derived neurotrophic factor"/>
    <property type="match status" value="1"/>
</dbReference>
<reference evidence="13" key="1">
    <citation type="submission" date="2025-08" db="UniProtKB">
        <authorList>
            <consortium name="Ensembl"/>
        </authorList>
    </citation>
    <scope>IDENTIFICATION</scope>
</reference>
<keyword evidence="6" id="KW-0732">Signal</keyword>
<dbReference type="PROSITE" id="PS51362">
    <property type="entry name" value="TGF_BETA_2"/>
    <property type="match status" value="1"/>
</dbReference>
<evidence type="ECO:0000256" key="6">
    <source>
        <dbReference type="ARBA" id="ARBA00022729"/>
    </source>
</evidence>
<evidence type="ECO:0000256" key="8">
    <source>
        <dbReference type="ARBA" id="ARBA00023157"/>
    </source>
</evidence>
<protein>
    <recommendedName>
        <fullName evidence="3">Glial cell line-derived neurotrophic factor</fullName>
    </recommendedName>
</protein>
<dbReference type="InterPro" id="IPR043401">
    <property type="entry name" value="GDNF_fam"/>
</dbReference>
<dbReference type="GO" id="GO:0005615">
    <property type="term" value="C:extracellular space"/>
    <property type="evidence" value="ECO:0007669"/>
    <property type="project" value="TreeGrafter"/>
</dbReference>